<accession>A0A0E9WB19</accession>
<protein>
    <submittedName>
        <fullName evidence="1">Uncharacterized protein</fullName>
    </submittedName>
</protein>
<dbReference type="AlphaFoldDB" id="A0A0E9WB19"/>
<dbReference type="EMBL" id="GBXM01021884">
    <property type="protein sequence ID" value="JAH86693.1"/>
    <property type="molecule type" value="Transcribed_RNA"/>
</dbReference>
<reference evidence="1" key="1">
    <citation type="submission" date="2014-11" db="EMBL/GenBank/DDBJ databases">
        <authorList>
            <person name="Amaro Gonzalez C."/>
        </authorList>
    </citation>
    <scope>NUCLEOTIDE SEQUENCE</scope>
</reference>
<name>A0A0E9WB19_ANGAN</name>
<proteinExistence type="predicted"/>
<evidence type="ECO:0000313" key="1">
    <source>
        <dbReference type="EMBL" id="JAH86693.1"/>
    </source>
</evidence>
<organism evidence="1">
    <name type="scientific">Anguilla anguilla</name>
    <name type="common">European freshwater eel</name>
    <name type="synonym">Muraena anguilla</name>
    <dbReference type="NCBI Taxonomy" id="7936"/>
    <lineage>
        <taxon>Eukaryota</taxon>
        <taxon>Metazoa</taxon>
        <taxon>Chordata</taxon>
        <taxon>Craniata</taxon>
        <taxon>Vertebrata</taxon>
        <taxon>Euteleostomi</taxon>
        <taxon>Actinopterygii</taxon>
        <taxon>Neopterygii</taxon>
        <taxon>Teleostei</taxon>
        <taxon>Anguilliformes</taxon>
        <taxon>Anguillidae</taxon>
        <taxon>Anguilla</taxon>
    </lineage>
</organism>
<sequence>MSSLFLQVLSVSSDTLHQTRIKHLIIVANVS</sequence>
<reference evidence="1" key="2">
    <citation type="journal article" date="2015" name="Fish Shellfish Immunol.">
        <title>Early steps in the European eel (Anguilla anguilla)-Vibrio vulnificus interaction in the gills: Role of the RtxA13 toxin.</title>
        <authorList>
            <person name="Callol A."/>
            <person name="Pajuelo D."/>
            <person name="Ebbesson L."/>
            <person name="Teles M."/>
            <person name="MacKenzie S."/>
            <person name="Amaro C."/>
        </authorList>
    </citation>
    <scope>NUCLEOTIDE SEQUENCE</scope>
</reference>